<dbReference type="Proteomes" id="UP000000492">
    <property type="component" value="Chromosome"/>
</dbReference>
<feature type="chain" id="PRO_5023393611" description="Arginine biosynthesis bifunctional protein ArgJ beta chain" evidence="10">
    <location>
        <begin position="219"/>
        <end position="424"/>
    </location>
</feature>
<reference evidence="11 12" key="1">
    <citation type="journal article" date="2012" name="BMC Genomics">
        <title>Complete genome sequence, lifestyle, and multi-drug resistance of the human pathogen Corynebacterium resistens DSM 45100 isolated from blood samples of a leukemia patient.</title>
        <authorList>
            <person name="Schroder J."/>
            <person name="Maus I."/>
            <person name="Meyer K."/>
            <person name="Wordemann S."/>
            <person name="Blom J."/>
            <person name="Jaenicke S."/>
            <person name="Schneider J."/>
            <person name="Trost E."/>
            <person name="Tauch A."/>
        </authorList>
    </citation>
    <scope>NUCLEOTIDE SEQUENCE [LARGE SCALE GENOMIC DNA]</scope>
    <source>
        <strain evidence="12">DSM 45100 / JCM 12819 / CCUG 50093 / GTC 2026 / SICGH 158</strain>
    </source>
</reference>
<dbReference type="EC" id="2.3.1.35" evidence="10"/>
<feature type="binding site" evidence="10">
    <location>
        <position position="208"/>
    </location>
    <ligand>
        <name>substrate</name>
    </ligand>
</feature>
<dbReference type="GO" id="GO:0006592">
    <property type="term" value="P:ornithine biosynthetic process"/>
    <property type="evidence" value="ECO:0007669"/>
    <property type="project" value="TreeGrafter"/>
</dbReference>
<feature type="binding site" evidence="10">
    <location>
        <position position="419"/>
    </location>
    <ligand>
        <name>substrate</name>
    </ligand>
</feature>
<keyword evidence="7 10" id="KW-0068">Autocatalytic cleavage</keyword>
<dbReference type="GO" id="GO:0004358">
    <property type="term" value="F:L-glutamate N-acetyltransferase activity, acting on acetyl-L-ornithine as donor"/>
    <property type="evidence" value="ECO:0007669"/>
    <property type="project" value="UniProtKB-UniRule"/>
</dbReference>
<evidence type="ECO:0000256" key="9">
    <source>
        <dbReference type="ARBA" id="ARBA00023315"/>
    </source>
</evidence>
<dbReference type="InterPro" id="IPR016117">
    <property type="entry name" value="ArgJ-like_dom_sf"/>
</dbReference>
<comment type="pathway">
    <text evidence="10">Amino-acid biosynthesis; L-arginine biosynthesis; L-ornithine and N-acetyl-L-glutamate from L-glutamate and N(2)-acetyl-L-ornithine (cyclic): step 1/1.</text>
</comment>
<feature type="binding site" evidence="10">
    <location>
        <position position="219"/>
    </location>
    <ligand>
        <name>substrate</name>
    </ligand>
</feature>
<dbReference type="InterPro" id="IPR002813">
    <property type="entry name" value="Arg_biosynth_ArgJ"/>
</dbReference>
<dbReference type="STRING" id="662755.CRES_0940"/>
<feature type="chain" id="PRO_5023393610" description="Arginine biosynthesis bifunctional protein ArgJ alpha chain" evidence="10">
    <location>
        <begin position="1"/>
        <end position="218"/>
    </location>
</feature>
<proteinExistence type="inferred from homology"/>
<dbReference type="EMBL" id="CP002857">
    <property type="protein sequence ID" value="AEI09296.1"/>
    <property type="molecule type" value="Genomic_DNA"/>
</dbReference>
<dbReference type="KEGG" id="crd:CRES_0940"/>
<dbReference type="NCBIfam" id="TIGR00120">
    <property type="entry name" value="ArgJ"/>
    <property type="match status" value="1"/>
</dbReference>
<dbReference type="SUPFAM" id="SSF56266">
    <property type="entry name" value="DmpA/ArgJ-like"/>
    <property type="match status" value="1"/>
</dbReference>
<comment type="catalytic activity">
    <reaction evidence="10">
        <text>N(2)-acetyl-L-ornithine + L-glutamate = N-acetyl-L-glutamate + L-ornithine</text>
        <dbReference type="Rhea" id="RHEA:15349"/>
        <dbReference type="ChEBI" id="CHEBI:29985"/>
        <dbReference type="ChEBI" id="CHEBI:44337"/>
        <dbReference type="ChEBI" id="CHEBI:46911"/>
        <dbReference type="ChEBI" id="CHEBI:57805"/>
        <dbReference type="EC" id="2.3.1.35"/>
    </reaction>
</comment>
<evidence type="ECO:0000256" key="3">
    <source>
        <dbReference type="ARBA" id="ARBA00022490"/>
    </source>
</evidence>
<keyword evidence="6 10" id="KW-0808">Transferase</keyword>
<comment type="catalytic activity">
    <reaction evidence="10">
        <text>L-glutamate + acetyl-CoA = N-acetyl-L-glutamate + CoA + H(+)</text>
        <dbReference type="Rhea" id="RHEA:24292"/>
        <dbReference type="ChEBI" id="CHEBI:15378"/>
        <dbReference type="ChEBI" id="CHEBI:29985"/>
        <dbReference type="ChEBI" id="CHEBI:44337"/>
        <dbReference type="ChEBI" id="CHEBI:57287"/>
        <dbReference type="ChEBI" id="CHEBI:57288"/>
        <dbReference type="EC" id="2.3.1.1"/>
    </reaction>
</comment>
<evidence type="ECO:0000256" key="6">
    <source>
        <dbReference type="ARBA" id="ARBA00022679"/>
    </source>
</evidence>
<dbReference type="FunFam" id="3.10.20.340:FF:000005">
    <property type="entry name" value="Arginine biosynthesis bifunctional protein ArgJ"/>
    <property type="match status" value="1"/>
</dbReference>
<evidence type="ECO:0000313" key="11">
    <source>
        <dbReference type="EMBL" id="AEI09296.1"/>
    </source>
</evidence>
<dbReference type="EC" id="2.3.1.1" evidence="10"/>
<evidence type="ECO:0000256" key="2">
    <source>
        <dbReference type="ARBA" id="ARBA00011475"/>
    </source>
</evidence>
<dbReference type="GO" id="GO:0005737">
    <property type="term" value="C:cytoplasm"/>
    <property type="evidence" value="ECO:0007669"/>
    <property type="project" value="UniProtKB-SubCell"/>
</dbReference>
<dbReference type="NCBIfam" id="NF003802">
    <property type="entry name" value="PRK05388.1"/>
    <property type="match status" value="1"/>
</dbReference>
<evidence type="ECO:0000256" key="5">
    <source>
        <dbReference type="ARBA" id="ARBA00022605"/>
    </source>
</evidence>
<feature type="site" description="Involved in the stabilization of negative charge on the oxyanion by the formation of the oxyanion hole" evidence="10">
    <location>
        <position position="147"/>
    </location>
</feature>
<evidence type="ECO:0000256" key="1">
    <source>
        <dbReference type="ARBA" id="ARBA00006774"/>
    </source>
</evidence>
<feature type="binding site" evidence="10">
    <location>
        <position position="186"/>
    </location>
    <ligand>
        <name>substrate</name>
    </ligand>
</feature>
<dbReference type="AlphaFoldDB" id="F8E0S9"/>
<dbReference type="PANTHER" id="PTHR23100">
    <property type="entry name" value="ARGININE BIOSYNTHESIS BIFUNCTIONAL PROTEIN ARGJ"/>
    <property type="match status" value="1"/>
</dbReference>
<evidence type="ECO:0000313" key="12">
    <source>
        <dbReference type="Proteomes" id="UP000000492"/>
    </source>
</evidence>
<keyword evidence="3 10" id="KW-0963">Cytoplasm</keyword>
<dbReference type="Pfam" id="PF01960">
    <property type="entry name" value="ArgJ"/>
    <property type="match status" value="1"/>
</dbReference>
<dbReference type="PANTHER" id="PTHR23100:SF0">
    <property type="entry name" value="ARGININE BIOSYNTHESIS BIFUNCTIONAL PROTEIN ARGJ, MITOCHONDRIAL"/>
    <property type="match status" value="1"/>
</dbReference>
<dbReference type="InterPro" id="IPR042195">
    <property type="entry name" value="ArgJ_beta_C"/>
</dbReference>
<feature type="site" description="Cleavage; by autolysis" evidence="10">
    <location>
        <begin position="218"/>
        <end position="219"/>
    </location>
</feature>
<keyword evidence="12" id="KW-1185">Reference proteome</keyword>
<feature type="site" description="Involved in the stabilization of negative charge on the oxyanion by the formation of the oxyanion hole" evidence="10">
    <location>
        <position position="148"/>
    </location>
</feature>
<sequence>MSSTPSTPEVHSHGAGVNAHAKALIDHGSAPDNTRSEAPVGVTVPKGFRVASTRAGIKPSGNPDMALLVNDGPDFHAAAMFTRNKVTASPVRYTQKHNDGQFKAVIVNAGNANACNGAQGDSDAAQMATETAEALDVEPENIAVCSTGLIGDLLPMAKVSKGITDLVGNLSAEVAAGQGAAEAIMTTDLVTKQSVYHGDGWSIGAMGKGVGMMAPSLATMLVFLTTDAKLSSATIAQQALGGATATTFDCIDVDGSTSTNDTVILMANGASGVTPDEEEFIAAIHQVCLDIAMQLQADAEGVTKRVTITVTGAASDAEAKEAARVVGRDNLFKCAMFGSDPNWGRVLAAVGMAPVDMDPGAITVSFNGQPVCVNSTGAPGAREVDLSGADIAVQIDLGIGEGTATVWTTDLSHSYVEINSAYSS</sequence>
<evidence type="ECO:0000256" key="7">
    <source>
        <dbReference type="ARBA" id="ARBA00022813"/>
    </source>
</evidence>
<keyword evidence="8 10" id="KW-0511">Multifunctional enzyme</keyword>
<dbReference type="Gene3D" id="3.10.20.340">
    <property type="entry name" value="ArgJ beta chain, C-terminal domain"/>
    <property type="match status" value="1"/>
</dbReference>
<dbReference type="HOGENOM" id="CLU_027172_2_0_11"/>
<comment type="subcellular location">
    <subcellularLocation>
        <location evidence="10">Cytoplasm</location>
    </subcellularLocation>
</comment>
<name>F8E0S9_CORRG</name>
<keyword evidence="4 10" id="KW-0055">Arginine biosynthesis</keyword>
<dbReference type="HAMAP" id="MF_01106">
    <property type="entry name" value="ArgJ"/>
    <property type="match status" value="1"/>
</dbReference>
<keyword evidence="5 10" id="KW-0028">Amino-acid biosynthesis</keyword>
<dbReference type="UniPathway" id="UPA00068">
    <property type="reaction ID" value="UER00106"/>
</dbReference>
<protein>
    <recommendedName>
        <fullName evidence="10">Arginine biosynthesis bifunctional protein ArgJ</fullName>
    </recommendedName>
    <domain>
        <recommendedName>
            <fullName evidence="10">Glutamate N-acetyltransferase</fullName>
            <ecNumber evidence="10">2.3.1.35</ecNumber>
        </recommendedName>
        <alternativeName>
            <fullName evidence="10">Ornithine acetyltransferase</fullName>
            <shortName evidence="10">OATase</shortName>
        </alternativeName>
        <alternativeName>
            <fullName evidence="10">Ornithine transacetylase</fullName>
        </alternativeName>
    </domain>
    <domain>
        <recommendedName>
            <fullName evidence="10">Amino-acid acetyltransferase</fullName>
            <ecNumber evidence="10">2.3.1.1</ecNumber>
        </recommendedName>
        <alternativeName>
            <fullName evidence="10">N-acetylglutamate synthase</fullName>
            <shortName evidence="10">AGSase</shortName>
        </alternativeName>
    </domain>
    <component>
        <recommendedName>
            <fullName evidence="10">Arginine biosynthesis bifunctional protein ArgJ alpha chain</fullName>
        </recommendedName>
    </component>
    <component>
        <recommendedName>
            <fullName evidence="10">Arginine biosynthesis bifunctional protein ArgJ beta chain</fullName>
        </recommendedName>
    </component>
</protein>
<feature type="active site" description="Nucleophile" evidence="10">
    <location>
        <position position="219"/>
    </location>
</feature>
<feature type="binding site" evidence="10">
    <location>
        <position position="300"/>
    </location>
    <ligand>
        <name>substrate</name>
    </ligand>
</feature>
<comment type="pathway">
    <text evidence="10">Amino-acid biosynthesis; L-arginine biosynthesis; N(2)-acetyl-L-ornithine from L-glutamate: step 1/4.</text>
</comment>
<dbReference type="RefSeq" id="WP_013888312.1">
    <property type="nucleotide sequence ID" value="NC_015673.1"/>
</dbReference>
<accession>F8E0S9</accession>
<keyword evidence="9 10" id="KW-0012">Acyltransferase</keyword>
<dbReference type="GO" id="GO:0006526">
    <property type="term" value="P:L-arginine biosynthetic process"/>
    <property type="evidence" value="ECO:0007669"/>
    <property type="project" value="UniProtKB-UniRule"/>
</dbReference>
<evidence type="ECO:0000256" key="4">
    <source>
        <dbReference type="ARBA" id="ARBA00022571"/>
    </source>
</evidence>
<evidence type="ECO:0000256" key="8">
    <source>
        <dbReference type="ARBA" id="ARBA00023268"/>
    </source>
</evidence>
<dbReference type="eggNOG" id="COG1364">
    <property type="taxonomic scope" value="Bacteria"/>
</dbReference>
<dbReference type="OrthoDB" id="9804242at2"/>
<dbReference type="GO" id="GO:0004042">
    <property type="term" value="F:L-glutamate N-acetyltransferase activity"/>
    <property type="evidence" value="ECO:0007669"/>
    <property type="project" value="UniProtKB-UniRule"/>
</dbReference>
<dbReference type="Gene3D" id="3.60.70.12">
    <property type="entry name" value="L-amino peptidase D-ALA esterase/amidase"/>
    <property type="match status" value="1"/>
</dbReference>
<comment type="function">
    <text evidence="10">Catalyzes two activities which are involved in the cyclic version of arginine biosynthesis: the synthesis of N-acetylglutamate from glutamate and acetyl-CoA as the acetyl donor, and of ornithine by transacetylation between N(2)-acetylornithine and glutamate.</text>
</comment>
<dbReference type="CDD" id="cd02152">
    <property type="entry name" value="OAT"/>
    <property type="match status" value="1"/>
</dbReference>
<comment type="similarity">
    <text evidence="1 10">Belongs to the ArgJ family.</text>
</comment>
<comment type="subunit">
    <text evidence="2 10">Heterotetramer of two alpha and two beta chains.</text>
</comment>
<feature type="binding site" evidence="10">
    <location>
        <position position="424"/>
    </location>
    <ligand>
        <name>substrate</name>
    </ligand>
</feature>
<evidence type="ECO:0000256" key="10">
    <source>
        <dbReference type="HAMAP-Rule" id="MF_01106"/>
    </source>
</evidence>
<organism evidence="11 12">
    <name type="scientific">Corynebacterium resistens (strain DSM 45100 / JCM 12819 / GTC 2026 / SICGH 158)</name>
    <dbReference type="NCBI Taxonomy" id="662755"/>
    <lineage>
        <taxon>Bacteria</taxon>
        <taxon>Bacillati</taxon>
        <taxon>Actinomycetota</taxon>
        <taxon>Actinomycetes</taxon>
        <taxon>Mycobacteriales</taxon>
        <taxon>Corynebacteriaceae</taxon>
        <taxon>Corynebacterium</taxon>
    </lineage>
</organism>
<gene>
    <name evidence="10 11" type="primary">argJ</name>
    <name evidence="11" type="ordered locus">CRES_0940</name>
</gene>